<dbReference type="PANTHER" id="PTHR12862:SF0">
    <property type="entry name" value="N-ACETYL-D-GLUCOSAMINE KINASE"/>
    <property type="match status" value="1"/>
</dbReference>
<dbReference type="PANTHER" id="PTHR12862">
    <property type="entry name" value="BADF TYPE ATPASE DOMAIN-CONTAINING PROTEIN"/>
    <property type="match status" value="1"/>
</dbReference>
<dbReference type="InterPro" id="IPR043129">
    <property type="entry name" value="ATPase_NBD"/>
</dbReference>
<dbReference type="EMBL" id="CP118246">
    <property type="protein sequence ID" value="WDR02910.1"/>
    <property type="molecule type" value="Genomic_DNA"/>
</dbReference>
<dbReference type="InterPro" id="IPR039758">
    <property type="entry name" value="NAGK-like"/>
</dbReference>
<dbReference type="Proteomes" id="UP001220530">
    <property type="component" value="Chromosome"/>
</dbReference>
<dbReference type="Pfam" id="PF01869">
    <property type="entry name" value="BcrAD_BadFG"/>
    <property type="match status" value="1"/>
</dbReference>
<dbReference type="InterPro" id="IPR002731">
    <property type="entry name" value="ATPase_BadF"/>
</dbReference>
<proteinExistence type="predicted"/>
<accession>A0ABY7YPU7</accession>
<organism evidence="2 3">
    <name type="scientific">Devosia algicola</name>
    <dbReference type="NCBI Taxonomy" id="3026418"/>
    <lineage>
        <taxon>Bacteria</taxon>
        <taxon>Pseudomonadati</taxon>
        <taxon>Pseudomonadota</taxon>
        <taxon>Alphaproteobacteria</taxon>
        <taxon>Hyphomicrobiales</taxon>
        <taxon>Devosiaceae</taxon>
        <taxon>Devosia</taxon>
    </lineage>
</organism>
<feature type="domain" description="ATPase BadF/BadG/BcrA/BcrD type" evidence="1">
    <location>
        <begin position="6"/>
        <end position="234"/>
    </location>
</feature>
<dbReference type="SUPFAM" id="SSF53067">
    <property type="entry name" value="Actin-like ATPase domain"/>
    <property type="match status" value="2"/>
</dbReference>
<protein>
    <submittedName>
        <fullName evidence="2">BadF/BadG/BcrA/BcrD ATPase family protein</fullName>
    </submittedName>
</protein>
<name>A0ABY7YPU7_9HYPH</name>
<evidence type="ECO:0000313" key="2">
    <source>
        <dbReference type="EMBL" id="WDR02910.1"/>
    </source>
</evidence>
<dbReference type="RefSeq" id="WP_282219312.1">
    <property type="nucleotide sequence ID" value="NZ_CP118246.1"/>
</dbReference>
<evidence type="ECO:0000313" key="3">
    <source>
        <dbReference type="Proteomes" id="UP001220530"/>
    </source>
</evidence>
<keyword evidence="3" id="KW-1185">Reference proteome</keyword>
<sequence length="271" mass="27957">MSGRFIGIDIGGTASRWAVVDQDGELIARGAAAGATGHIFNPIERARLTMTLQAIGQECGAHLPLDQASLGITGYGSGAQGEIAALVGSTLNIEPKRVAISDDMELAYRAAFAPGTGHLISAGTGSIGLHIARDNSVIRVGGRGLLIDDGGSGTWIALEALNQLYRRIDETGGPADAAILAEELFDAMGGADWDAVRTYIYGGDRGRIGALAPAVATAASRGDQVSLAILTDAGVEPGPPWPGSCRSNRINANRLCGWHCELASCPQTKPD</sequence>
<gene>
    <name evidence="2" type="ORF">PSQ19_01395</name>
</gene>
<evidence type="ECO:0000259" key="1">
    <source>
        <dbReference type="Pfam" id="PF01869"/>
    </source>
</evidence>
<dbReference type="Gene3D" id="3.30.420.40">
    <property type="match status" value="2"/>
</dbReference>
<reference evidence="2 3" key="1">
    <citation type="submission" date="2023-02" db="EMBL/GenBank/DDBJ databases">
        <title>Devosia algicola sp. nov., isolated from the phycosphere of marine algae.</title>
        <authorList>
            <person name="Kim J.M."/>
            <person name="Lee J.K."/>
            <person name="Choi B.J."/>
            <person name="Bayburt H."/>
            <person name="Jeon C.O."/>
        </authorList>
    </citation>
    <scope>NUCLEOTIDE SEQUENCE [LARGE SCALE GENOMIC DNA]</scope>
    <source>
        <strain evidence="2 3">G20-9</strain>
    </source>
</reference>